<dbReference type="Gene3D" id="3.40.50.12780">
    <property type="entry name" value="N-terminal domain of ligase-like"/>
    <property type="match status" value="1"/>
</dbReference>
<keyword evidence="1" id="KW-0596">Phosphopantetheine</keyword>
<dbReference type="InterPro" id="IPR009081">
    <property type="entry name" value="PP-bd_ACP"/>
</dbReference>
<dbReference type="Pfam" id="PF07993">
    <property type="entry name" value="NAD_binding_4"/>
    <property type="match status" value="1"/>
</dbReference>
<evidence type="ECO:0000259" key="3">
    <source>
        <dbReference type="PROSITE" id="PS50075"/>
    </source>
</evidence>
<dbReference type="SUPFAM" id="SSF47336">
    <property type="entry name" value="ACP-like"/>
    <property type="match status" value="1"/>
</dbReference>
<dbReference type="InterPro" id="IPR000873">
    <property type="entry name" value="AMP-dep_synth/lig_dom"/>
</dbReference>
<feature type="domain" description="Carrier" evidence="3">
    <location>
        <begin position="556"/>
        <end position="632"/>
    </location>
</feature>
<dbReference type="SUPFAM" id="SSF51735">
    <property type="entry name" value="NAD(P)-binding Rossmann-fold domains"/>
    <property type="match status" value="1"/>
</dbReference>
<dbReference type="InterPro" id="IPR036736">
    <property type="entry name" value="ACP-like_sf"/>
</dbReference>
<dbReference type="PROSITE" id="PS00012">
    <property type="entry name" value="PHOSPHOPANTETHEINE"/>
    <property type="match status" value="1"/>
</dbReference>
<dbReference type="OrthoDB" id="429813at2759"/>
<evidence type="ECO:0000313" key="5">
    <source>
        <dbReference type="Proteomes" id="UP000308652"/>
    </source>
</evidence>
<evidence type="ECO:0000313" key="4">
    <source>
        <dbReference type="EMBL" id="TFK32068.1"/>
    </source>
</evidence>
<keyword evidence="2" id="KW-0597">Phosphoprotein</keyword>
<dbReference type="Proteomes" id="UP000308652">
    <property type="component" value="Unassembled WGS sequence"/>
</dbReference>
<dbReference type="Gene3D" id="3.40.50.720">
    <property type="entry name" value="NAD(P)-binding Rossmann-like Domain"/>
    <property type="match status" value="1"/>
</dbReference>
<protein>
    <recommendedName>
        <fullName evidence="3">Carrier domain-containing protein</fullName>
    </recommendedName>
</protein>
<dbReference type="PROSITE" id="PS50075">
    <property type="entry name" value="CARRIER"/>
    <property type="match status" value="1"/>
</dbReference>
<dbReference type="Pfam" id="PF23562">
    <property type="entry name" value="AMP-binding_C_3"/>
    <property type="match status" value="1"/>
</dbReference>
<dbReference type="EMBL" id="ML213688">
    <property type="protein sequence ID" value="TFK32068.1"/>
    <property type="molecule type" value="Genomic_DNA"/>
</dbReference>
<proteinExistence type="predicted"/>
<dbReference type="InterPro" id="IPR006162">
    <property type="entry name" value="Ppantetheine_attach_site"/>
</dbReference>
<dbReference type="Gene3D" id="1.10.1200.10">
    <property type="entry name" value="ACP-like"/>
    <property type="match status" value="1"/>
</dbReference>
<dbReference type="InterPro" id="IPR051414">
    <property type="entry name" value="Adenylate-forming_Reductase"/>
</dbReference>
<dbReference type="AlphaFoldDB" id="A0A5C3LGY8"/>
<dbReference type="STRING" id="68775.A0A5C3LGY8"/>
<keyword evidence="5" id="KW-1185">Reference proteome</keyword>
<sequence length="1040" mass="115396">MPSISLNALPVFPDEPLRLDGVLIPDVYWQLGTQYSDRLFARTMDDENDDELGMITWGQVLIDAYHATVYLKSLTRDTTAAITVGILGSSNYRYYAYVVACWLNGWKIIFLSTRNSLSGLKSLLEGVDSSRIIVDESHADTAYSVKDATPSIKQIIPMKNLEELVDKQELPMYVPRVEDAHDSELDSIAYYVHTSGSQGHPKPIPVTHRRFFADGRVRSAAKYAGSPGYAPAPLFHAMGLYGYTHWPMNSGIVPTFIAMRRPPNGRSVIKHLRRIPKAVCMLPPILLEDIARLNSEEIVVLKTTTIIIFGGAPINPKAAESLYKLGIPMVNSYGSSEAGILTEIDFPSDNMIEDWQYVRFIKTRYTIHFVPVDDSDARELVVSHGPDGGPAVINCNNPVGFTSNDLWVPHPAKPGLWKCVGRKDAVTVLSNGEKTDNTQLASLLQEDPSISAVVVFGSAKPLNGVLLLPSAHCLDMDAEEYLDSIWATIERTNALIPKHSRILQQMVIVATREKPFILSDKGSIRAKETLSAYDTEINDAYRRFDTTPANLKAQAPATLEESLELVRNIVHCIAGRQLEDDQNIFEAGLDSLHATQIRAQLLAACGDCEVPYNIVYSHSTIIELSLYVVMCRNEPNTHETTLETKSSRIQLCIDHFTADFPSSASKTDTNYSDATVILTGATGSLGCHLLDGLLGRQHVKKVFCFHRHSSKAAFSNHAELFQKRGIPSTVITENKDKLLCLNVDLTLPDLGLDSKIQDELRQFVTHIVHAAWELNFNWNLKLFEKPCIAPTRHLIDFALTSFLCPDFIFISSVGAVSSYTQENFVPEIPLDDATMAGNEGYGEAKYVAERLVDRASQIGLRAKVVRIGQLSGSTVSGFWEPSEYMPSLFRSSRKLCSIPIDFPDTRWIPTDVAGNCVLDLVFNSDSSSLAYYHIENPTATTWKEVVRLFIAVSQGSIITPVPTKDWIKKLEEAGQETYTGASLGLPLALLQFYSDYALGEYSPRLALDVTRSSQVCPSICYGPVTEALMRSYVRWFEDGV</sequence>
<name>A0A5C3LGY8_9AGAR</name>
<dbReference type="InterPro" id="IPR036291">
    <property type="entry name" value="NAD(P)-bd_dom_sf"/>
</dbReference>
<evidence type="ECO:0000256" key="1">
    <source>
        <dbReference type="ARBA" id="ARBA00022450"/>
    </source>
</evidence>
<dbReference type="Pfam" id="PF00550">
    <property type="entry name" value="PP-binding"/>
    <property type="match status" value="1"/>
</dbReference>
<evidence type="ECO:0000256" key="2">
    <source>
        <dbReference type="ARBA" id="ARBA00022553"/>
    </source>
</evidence>
<dbReference type="SUPFAM" id="SSF56801">
    <property type="entry name" value="Acetyl-CoA synthetase-like"/>
    <property type="match status" value="1"/>
</dbReference>
<gene>
    <name evidence="4" type="ORF">BDQ12DRAFT_693080</name>
</gene>
<organism evidence="4 5">
    <name type="scientific">Crucibulum laeve</name>
    <dbReference type="NCBI Taxonomy" id="68775"/>
    <lineage>
        <taxon>Eukaryota</taxon>
        <taxon>Fungi</taxon>
        <taxon>Dikarya</taxon>
        <taxon>Basidiomycota</taxon>
        <taxon>Agaricomycotina</taxon>
        <taxon>Agaricomycetes</taxon>
        <taxon>Agaricomycetidae</taxon>
        <taxon>Agaricales</taxon>
        <taxon>Agaricineae</taxon>
        <taxon>Nidulariaceae</taxon>
        <taxon>Crucibulum</taxon>
    </lineage>
</organism>
<dbReference type="PANTHER" id="PTHR43439:SF2">
    <property type="entry name" value="ENZYME, PUTATIVE (JCVI)-RELATED"/>
    <property type="match status" value="1"/>
</dbReference>
<dbReference type="PANTHER" id="PTHR43439">
    <property type="entry name" value="PHENYLACETATE-COENZYME A LIGASE"/>
    <property type="match status" value="1"/>
</dbReference>
<dbReference type="Pfam" id="PF00501">
    <property type="entry name" value="AMP-binding"/>
    <property type="match status" value="1"/>
</dbReference>
<dbReference type="InterPro" id="IPR042099">
    <property type="entry name" value="ANL_N_sf"/>
</dbReference>
<reference evidence="4 5" key="1">
    <citation type="journal article" date="2019" name="Nat. Ecol. Evol.">
        <title>Megaphylogeny resolves global patterns of mushroom evolution.</title>
        <authorList>
            <person name="Varga T."/>
            <person name="Krizsan K."/>
            <person name="Foldi C."/>
            <person name="Dima B."/>
            <person name="Sanchez-Garcia M."/>
            <person name="Sanchez-Ramirez S."/>
            <person name="Szollosi G.J."/>
            <person name="Szarkandi J.G."/>
            <person name="Papp V."/>
            <person name="Albert L."/>
            <person name="Andreopoulos W."/>
            <person name="Angelini C."/>
            <person name="Antonin V."/>
            <person name="Barry K.W."/>
            <person name="Bougher N.L."/>
            <person name="Buchanan P."/>
            <person name="Buyck B."/>
            <person name="Bense V."/>
            <person name="Catcheside P."/>
            <person name="Chovatia M."/>
            <person name="Cooper J."/>
            <person name="Damon W."/>
            <person name="Desjardin D."/>
            <person name="Finy P."/>
            <person name="Geml J."/>
            <person name="Haridas S."/>
            <person name="Hughes K."/>
            <person name="Justo A."/>
            <person name="Karasinski D."/>
            <person name="Kautmanova I."/>
            <person name="Kiss B."/>
            <person name="Kocsube S."/>
            <person name="Kotiranta H."/>
            <person name="LaButti K.M."/>
            <person name="Lechner B.E."/>
            <person name="Liimatainen K."/>
            <person name="Lipzen A."/>
            <person name="Lukacs Z."/>
            <person name="Mihaltcheva S."/>
            <person name="Morgado L.N."/>
            <person name="Niskanen T."/>
            <person name="Noordeloos M.E."/>
            <person name="Ohm R.A."/>
            <person name="Ortiz-Santana B."/>
            <person name="Ovrebo C."/>
            <person name="Racz N."/>
            <person name="Riley R."/>
            <person name="Savchenko A."/>
            <person name="Shiryaev A."/>
            <person name="Soop K."/>
            <person name="Spirin V."/>
            <person name="Szebenyi C."/>
            <person name="Tomsovsky M."/>
            <person name="Tulloss R.E."/>
            <person name="Uehling J."/>
            <person name="Grigoriev I.V."/>
            <person name="Vagvolgyi C."/>
            <person name="Papp T."/>
            <person name="Martin F.M."/>
            <person name="Miettinen O."/>
            <person name="Hibbett D.S."/>
            <person name="Nagy L.G."/>
        </authorList>
    </citation>
    <scope>NUCLEOTIDE SEQUENCE [LARGE SCALE GENOMIC DNA]</scope>
    <source>
        <strain evidence="4 5">CBS 166.37</strain>
    </source>
</reference>
<dbReference type="InterPro" id="IPR013120">
    <property type="entry name" value="FAR_NAD-bd"/>
</dbReference>
<accession>A0A5C3LGY8</accession>